<dbReference type="GO" id="GO:0005829">
    <property type="term" value="C:cytosol"/>
    <property type="evidence" value="ECO:0007669"/>
    <property type="project" value="TreeGrafter"/>
</dbReference>
<dbReference type="GO" id="GO:0016740">
    <property type="term" value="F:transferase activity"/>
    <property type="evidence" value="ECO:0007669"/>
    <property type="project" value="UniProtKB-KW"/>
</dbReference>
<evidence type="ECO:0000259" key="1">
    <source>
        <dbReference type="Pfam" id="PF00814"/>
    </source>
</evidence>
<reference evidence="2 3" key="1">
    <citation type="submission" date="2020-03" db="EMBL/GenBank/DDBJ databases">
        <title>Soil Listeria distribution.</title>
        <authorList>
            <person name="Liao J."/>
            <person name="Wiedmann M."/>
        </authorList>
    </citation>
    <scope>NUCLEOTIDE SEQUENCE [LARGE SCALE GENOMIC DNA]</scope>
    <source>
        <strain evidence="2 3">FSL L7-0741</strain>
    </source>
</reference>
<dbReference type="NCBIfam" id="TIGR03725">
    <property type="entry name" value="T6A_YeaZ"/>
    <property type="match status" value="1"/>
</dbReference>
<evidence type="ECO:0000313" key="3">
    <source>
        <dbReference type="Proteomes" id="UP000535908"/>
    </source>
</evidence>
<feature type="domain" description="Gcp-like" evidence="1">
    <location>
        <begin position="26"/>
        <end position="225"/>
    </location>
</feature>
<dbReference type="GO" id="GO:0002949">
    <property type="term" value="P:tRNA threonylcarbamoyladenosine modification"/>
    <property type="evidence" value="ECO:0007669"/>
    <property type="project" value="InterPro"/>
</dbReference>
<dbReference type="InterPro" id="IPR043129">
    <property type="entry name" value="ATPase_NBD"/>
</dbReference>
<dbReference type="EMBL" id="JAARWN010000016">
    <property type="protein sequence ID" value="MBC1937352.1"/>
    <property type="molecule type" value="Genomic_DNA"/>
</dbReference>
<name>A0A7X0Y6L2_9LIST</name>
<dbReference type="AlphaFoldDB" id="A0A7X0Y6L2"/>
<dbReference type="InterPro" id="IPR022496">
    <property type="entry name" value="T6A_TsaB"/>
</dbReference>
<dbReference type="Pfam" id="PF00814">
    <property type="entry name" value="TsaD"/>
    <property type="match status" value="1"/>
</dbReference>
<dbReference type="PANTHER" id="PTHR11735:SF11">
    <property type="entry name" value="TRNA THREONYLCARBAMOYLADENOSINE BIOSYNTHESIS PROTEIN TSAB"/>
    <property type="match status" value="1"/>
</dbReference>
<dbReference type="InterPro" id="IPR000905">
    <property type="entry name" value="Gcp-like_dom"/>
</dbReference>
<dbReference type="SUPFAM" id="SSF53067">
    <property type="entry name" value="Actin-like ATPase domain"/>
    <property type="match status" value="2"/>
</dbReference>
<dbReference type="PANTHER" id="PTHR11735">
    <property type="entry name" value="TRNA N6-ADENOSINE THREONYLCARBAMOYLTRANSFERASE"/>
    <property type="match status" value="1"/>
</dbReference>
<evidence type="ECO:0000313" key="2">
    <source>
        <dbReference type="EMBL" id="MBC1937352.1"/>
    </source>
</evidence>
<gene>
    <name evidence="2" type="primary">tsaB</name>
    <name evidence="2" type="ORF">HCA69_13295</name>
</gene>
<proteinExistence type="predicted"/>
<comment type="caution">
    <text evidence="2">The sequence shown here is derived from an EMBL/GenBank/DDBJ whole genome shotgun (WGS) entry which is preliminary data.</text>
</comment>
<organism evidence="2 3">
    <name type="scientific">Listeria grandensis</name>
    <dbReference type="NCBI Taxonomy" id="1494963"/>
    <lineage>
        <taxon>Bacteria</taxon>
        <taxon>Bacillati</taxon>
        <taxon>Bacillota</taxon>
        <taxon>Bacilli</taxon>
        <taxon>Bacillales</taxon>
        <taxon>Listeriaceae</taxon>
        <taxon>Listeria</taxon>
    </lineage>
</organism>
<dbReference type="Gene3D" id="3.30.420.40">
    <property type="match status" value="2"/>
</dbReference>
<dbReference type="CDD" id="cd24032">
    <property type="entry name" value="ASKHA_NBD_TsaB"/>
    <property type="match status" value="1"/>
</dbReference>
<accession>A0A7X0Y6L2</accession>
<protein>
    <submittedName>
        <fullName evidence="2">tRNA (Adenosine(37)-N6)-threonylcarbamoyltransferase complex dimerization subunit type 1 TsaB</fullName>
    </submittedName>
</protein>
<dbReference type="Proteomes" id="UP000535908">
    <property type="component" value="Unassembled WGS sequence"/>
</dbReference>
<sequence>MIILGMDTSNDTLGVSLWRDQSVIGEIVTNLKKNHSIRLLPAIAELMKVCDLTPQDLDKIAVAQGPGSYTGLRIGVTVAKTMAWDLKIPLVGVSSLALMAQNGRFFDGLVVPVMDARRGNVYAGIYEANGETVIVKQADAHLSFAELLMNLAEKDAQDVLFIGDSIANFKTEIKMALGERAVLAGEALCYPRPAFLGELAHLDTGVPAHTFVPTYLKLAEAESKWLEANQDV</sequence>
<keyword evidence="2" id="KW-0808">Transferase</keyword>